<evidence type="ECO:0008006" key="3">
    <source>
        <dbReference type="Google" id="ProtNLM"/>
    </source>
</evidence>
<dbReference type="Gene3D" id="2.60.120.380">
    <property type="match status" value="2"/>
</dbReference>
<name>A0AAU7CNU4_9BACT</name>
<proteinExistence type="predicted"/>
<gene>
    <name evidence="2" type="ORF">V5E97_14140</name>
</gene>
<accession>A0AAU7CNU4</accession>
<sequence length="777" mass="79628">MVRKPIGLATVIGLTLSVPTWAAPPEIKGTAPFGVQRGIVSEVTITGGNLAGHPELIAPFPFVVTPSETPGSDAANWKLKVTVAPETPIGTYPIRVRTDDGLSNSFLFTVGQLPQVTEKEDNSAFATAQAIAVPIVVEGQVAGNDVDFYRFPGKKGQHIVVDAQCSRIGSGVDPSIRLTTAGGKYVASADDSAGLVTDARMAVILPEDTDYVVEISDSRYQGGGRPVYRLILGAVPMAEEIYPIGGRNGETVGFELRGGTLPGLHVIGATVNRQPDGEVYQIRAIGSAAPGGTPLEVESLPPMDVSQLPELREPTDASPASTPLRATAPVVFNGRIDPAGDEDRFSLAVTPGQVLKIEVDAAENGSALDGVLQVLGAKDAVLATADDTTIPPQGGKKGKAAGIITPDPSLNFTVPANTTEITLALRDLESRGGVGFPYRITVDPVTPTFEIALNDSQISIPKGSTALVGVAVKRLGFNGPITLNIANPPTGLTVRPGTVADGQAVGTFSVSASADVAFGAVSLNVVGQAQGPAGPIVVTAKKDILFAQQGTLPTYVVTQVGLAAAPALLKALTLDAPAEPIEVVHGFGAAAPIKVTRTAGADAELAVTPLPLPPGLAVPAAKVAAKANEGNVPVNAAVETPLGAMTIGLTAKGTLDKVEQTFAIPAVTLNVVRPAALELAAPAIEAKAGSTIELKGKVVRKGPFKEPVTVKVNGLPAGLKAEPVTLTPDQSDFTIPVIADEKAAVAQATANVTIAFQINKKDYPTPAVPLAVKVIAK</sequence>
<feature type="chain" id="PRO_5043324604" description="Peptidase C-terminal archaeal/bacterial domain-containing protein" evidence="1">
    <location>
        <begin position="23"/>
        <end position="777"/>
    </location>
</feature>
<feature type="signal peptide" evidence="1">
    <location>
        <begin position="1"/>
        <end position="22"/>
    </location>
</feature>
<protein>
    <recommendedName>
        <fullName evidence="3">Peptidase C-terminal archaeal/bacterial domain-containing protein</fullName>
    </recommendedName>
</protein>
<evidence type="ECO:0000256" key="1">
    <source>
        <dbReference type="SAM" id="SignalP"/>
    </source>
</evidence>
<organism evidence="2">
    <name type="scientific">Singulisphaera sp. Ch08</name>
    <dbReference type="NCBI Taxonomy" id="3120278"/>
    <lineage>
        <taxon>Bacteria</taxon>
        <taxon>Pseudomonadati</taxon>
        <taxon>Planctomycetota</taxon>
        <taxon>Planctomycetia</taxon>
        <taxon>Isosphaerales</taxon>
        <taxon>Isosphaeraceae</taxon>
        <taxon>Singulisphaera</taxon>
    </lineage>
</organism>
<reference evidence="2" key="1">
    <citation type="submission" date="2024-05" db="EMBL/GenBank/DDBJ databases">
        <title>Planctomycetes of the genus Singulisphaera possess chitinolytic capabilities.</title>
        <authorList>
            <person name="Ivanova A."/>
        </authorList>
    </citation>
    <scope>NUCLEOTIDE SEQUENCE</scope>
    <source>
        <strain evidence="2">Ch08T</strain>
    </source>
</reference>
<dbReference type="EMBL" id="CP155447">
    <property type="protein sequence ID" value="XBH07133.1"/>
    <property type="molecule type" value="Genomic_DNA"/>
</dbReference>
<dbReference type="AlphaFoldDB" id="A0AAU7CNU4"/>
<keyword evidence="1" id="KW-0732">Signal</keyword>
<evidence type="ECO:0000313" key="2">
    <source>
        <dbReference type="EMBL" id="XBH07133.1"/>
    </source>
</evidence>
<dbReference type="RefSeq" id="WP_406699977.1">
    <property type="nucleotide sequence ID" value="NZ_CP155447.1"/>
</dbReference>